<dbReference type="InterPro" id="IPR051171">
    <property type="entry name" value="CaCA"/>
</dbReference>
<keyword evidence="5" id="KW-1133">Transmembrane helix</keyword>
<organism evidence="8 9">
    <name type="scientific">Abyssibacter profundi</name>
    <dbReference type="NCBI Taxonomy" id="2182787"/>
    <lineage>
        <taxon>Bacteria</taxon>
        <taxon>Pseudomonadati</taxon>
        <taxon>Pseudomonadota</taxon>
        <taxon>Gammaproteobacteria</taxon>
        <taxon>Chromatiales</taxon>
        <taxon>Oceanococcaceae</taxon>
        <taxon>Abyssibacter</taxon>
    </lineage>
</organism>
<keyword evidence="3" id="KW-0106">Calcium</keyword>
<proteinExistence type="predicted"/>
<evidence type="ECO:0000256" key="1">
    <source>
        <dbReference type="ARBA" id="ARBA00022729"/>
    </source>
</evidence>
<protein>
    <recommendedName>
        <fullName evidence="7">Calx-beta domain-containing protein</fullName>
    </recommendedName>
</protein>
<feature type="domain" description="Calx-beta" evidence="7">
    <location>
        <begin position="506"/>
        <end position="613"/>
    </location>
</feature>
<feature type="signal peptide" evidence="6">
    <location>
        <begin position="1"/>
        <end position="22"/>
    </location>
</feature>
<dbReference type="InterPro" id="IPR003644">
    <property type="entry name" value="Calx_beta"/>
</dbReference>
<sequence>MKNLIRAALGIVFVCAASPALAVSVEVDTGGMGSDCSPGHAAGTCSLREAIAFINTQGTSSVHTITFASGVTTVTIQAPDLPDIVVPAAITGPVTINCEAASLGGEVPAAFAFTTAQSDGYRVDNLNLVGCETSDPRGGAAIYFNPTDGASTLTVDGVTIQDTEASAGPGGAIKIAASHTADISNTVIEDASAETYGGAIDNQGFLTLTNSRLENNSLITSTFSASNGAGAGLSSRLATTGGTALDGVVITGNSAGGDNGGGIYAEMQFSALSFTINNTLISDNQAANGGGISIGLNGPIELTNSTLSGNTADGGGSPGTEGSGGAIYLDAVNSNGAVFRASNCTLSGNNADFGAAIAADPSVQKASAMTNCTIAFNGDGAGNGIEMPGTQLEKVFPGNTNNPFAKNLLVGNAPQNCTGLFDHLNDTNNSGSNLASDMSCGFTQGTDSEVAGAGAVMIDANLTDNGGATPTHRLLVGSPAIDLGNAIGTTGDQRGAPAADGTNDMTDAVVRDSGAYEFAGFSAVEFADPSLSVDEDDTPLQFVLRRYGDVSQALGGVSISTEEGTADATDYDATPMPATIDFAAGVTTSAQIDVGIVDDTTDEEDEDFSLLLGGVTVWDLGAQQPANVTIREVEVGTVEFEFDDSSNPLVVSEDAGTLTVTLTRTGGTDKQVQVVVNSTDGTASSVGDEDYVAISDLTVTFPDGSASQTFNVSIIDDNAYDPNNIDFTLTLSEPADQPANFELGSNSVLNVEIDSEDAAMAGEFSLTEAGVNVTEGTNTTAEFTVQRLVGSDCTVTVNYSTNSGTADEGSDFTGTSGSLIFNDGVTTDQTISIPIADDAVREGDERFTLTLDSADVSNCESGASATLATPSTGTVVIRSDELVQFGFEQTSWAANEADGQIEISVRPLQAVTGDDVVISYTTLDGTATAPEDYAATTGTLTWSDGEGTDAVKQFTVPLVADDDAEGNEGLTVELTSMSAYAEISGTNPTPVTIEDRLGIRFTDTTFVSDRENGGTIVATVERVGAATQAAQVDISTAQLDPVSAESDVDYQAKTEVVTWAAGDDTPKTVTFSVIGDSELEGDEQFQLVLDNEINAILVEPSTATAVITDDDSAVALDAATYAVIENEGVVTVSLTRTGAFGEISVDYATTDGSAVAGTDYTATNGTVTWLDGESGAKTVTVAVLNDDAPESAKDFSLTLSNPQPAGTVTLVDPTTTTITIADDDSIIEMDAPTLSVDEDGGTVTVSATRSGAALGPASVTIATSDGTATSGIDYDQTMAGLSWVDGETGSKSVSIAILDNDDVDGDLAFSVSLSAPTPSDRTHLGTQTQTDITIVDNDSIIELVAATATALESDGSLVISATRTGSFGAATVNYATADGSAQAGTHYTAASGTFEWANGEDGTKSVTISLTDDAEVNADRDFSLSIDTPSPSADVQLGSTTTTAVTLTNDDSTVTLTTAAVAAPEGDGQIVFLAERTGDFGAATIDFATADGSATAPDDYTANSGSVSWNDGEAGQKMITVTIADNDVVDADRDFSLTLSNPDPNTRVRLGAIETATATIQDDDTVITLDAATASAIESDGTVTLTATRSGTRGTATVTVRTADGSAADGVHYTGVDSSLSWADGEDGSKSITVEIADDLVVNADRDFTLSISNPMPSGLVQLGAVTQSAITVVNNDSSIAMEVASTSAVETDGTVTLRAIRTGGFGAASVDFATVDGSAQAGTHYTAASGTLNWADGQTGAMEFAVTLQDDSDINADRDFSVQLSNPTPGTRVVLAAQASTTVTVRNDDAAFSMIAPTVSVEEGDATVSIAVQRVGSDVGEFSVLVSTTDGTATAPANYTAFSERVVWNDGDAESKTVNITLQDDSEVNDDRNFSVQLSAPEPSASTTITADDTTVVTVVDDETTVAFATATYTVVEGGSVEISVTRAGSTSGAASVNYSTVDGTAVAGSHYTAASGTLTWADGDDSPQMFTVDVADDSTLNADRQFTIELSQPDPAVRVLLEDPATATVTIEDNETQVRFESDRYTADEGDGTATLVVQRIGMGMGTVTVDYAVNGGTADRSTDYTVADGTLTWSNGDTANKTIRVSLIDDATAERTETLVMSLSNVTFTDEATPLGDPASAVLSITDNDDAGFVVESTSGSLTVTEGGPAAAATVALTSRPLADVTVSFETPSRVTVRTANSADNTRLVFTPSNWNISQTVELLAVDDAEVQATVTQTVTARTQSLDTAYDNLSDTLDVTIEDNDGQTSGGGGGSGAFGGSWLLALIGLGLLRRRRLMH</sequence>
<dbReference type="GO" id="GO:0007154">
    <property type="term" value="P:cell communication"/>
    <property type="evidence" value="ECO:0007669"/>
    <property type="project" value="InterPro"/>
</dbReference>
<evidence type="ECO:0000259" key="7">
    <source>
        <dbReference type="SMART" id="SM00237"/>
    </source>
</evidence>
<dbReference type="GO" id="GO:0016020">
    <property type="term" value="C:membrane"/>
    <property type="evidence" value="ECO:0007669"/>
    <property type="project" value="InterPro"/>
</dbReference>
<feature type="domain" description="Calx-beta" evidence="7">
    <location>
        <begin position="1782"/>
        <end position="1880"/>
    </location>
</feature>
<evidence type="ECO:0000256" key="4">
    <source>
        <dbReference type="ARBA" id="ARBA00023065"/>
    </source>
</evidence>
<dbReference type="SMART" id="SM00237">
    <property type="entry name" value="Calx_beta"/>
    <property type="match status" value="14"/>
</dbReference>
<evidence type="ECO:0000313" key="9">
    <source>
        <dbReference type="Proteomes" id="UP000251800"/>
    </source>
</evidence>
<dbReference type="InterPro" id="IPR038081">
    <property type="entry name" value="CalX-like_sf"/>
</dbReference>
<name>A0A363UQM5_9GAMM</name>
<dbReference type="InterPro" id="IPR011050">
    <property type="entry name" value="Pectin_lyase_fold/virulence"/>
</dbReference>
<dbReference type="RefSeq" id="WP_109718610.1">
    <property type="nucleotide sequence ID" value="NZ_QEQK01000001.1"/>
</dbReference>
<evidence type="ECO:0000256" key="5">
    <source>
        <dbReference type="SAM" id="Phobius"/>
    </source>
</evidence>
<keyword evidence="5" id="KW-0472">Membrane</keyword>
<accession>A0A363UQM5</accession>
<feature type="domain" description="Calx-beta" evidence="7">
    <location>
        <begin position="989"/>
        <end position="1090"/>
    </location>
</feature>
<dbReference type="GO" id="GO:0098703">
    <property type="term" value="P:calcium ion import across plasma membrane"/>
    <property type="evidence" value="ECO:0007669"/>
    <property type="project" value="TreeGrafter"/>
</dbReference>
<feature type="transmembrane region" description="Helical" evidence="5">
    <location>
        <begin position="2256"/>
        <end position="2275"/>
    </location>
</feature>
<gene>
    <name evidence="8" type="ORF">DEH80_01035</name>
</gene>
<dbReference type="EMBL" id="QEQK01000001">
    <property type="protein sequence ID" value="PWN57754.1"/>
    <property type="molecule type" value="Genomic_DNA"/>
</dbReference>
<keyword evidence="1 6" id="KW-0732">Signal</keyword>
<reference evidence="8 9" key="1">
    <citation type="submission" date="2018-05" db="EMBL/GenBank/DDBJ databases">
        <title>Abyssibacter profundi OUC007T gen. nov., sp. nov, a marine bacterium isolated from seawater of the Mariana Trench.</title>
        <authorList>
            <person name="Zhou S."/>
        </authorList>
    </citation>
    <scope>NUCLEOTIDE SEQUENCE [LARGE SCALE GENOMIC DNA]</scope>
    <source>
        <strain evidence="8 9">OUC007</strain>
    </source>
</reference>
<evidence type="ECO:0000256" key="6">
    <source>
        <dbReference type="SAM" id="SignalP"/>
    </source>
</evidence>
<feature type="domain" description="Calx-beta" evidence="7">
    <location>
        <begin position="1216"/>
        <end position="1314"/>
    </location>
</feature>
<feature type="domain" description="Calx-beta" evidence="7">
    <location>
        <begin position="1669"/>
        <end position="1766"/>
    </location>
</feature>
<feature type="domain" description="Calx-beta" evidence="7">
    <location>
        <begin position="1443"/>
        <end position="1540"/>
    </location>
</feature>
<feature type="domain" description="Calx-beta" evidence="7">
    <location>
        <begin position="1330"/>
        <end position="1427"/>
    </location>
</feature>
<dbReference type="PANTHER" id="PTHR11878:SF65">
    <property type="entry name" value="NA_CA-EXCHANGE PROTEIN, ISOFORM G"/>
    <property type="match status" value="1"/>
</dbReference>
<feature type="chain" id="PRO_5016569848" description="Calx-beta domain-containing protein" evidence="6">
    <location>
        <begin position="23"/>
        <end position="2282"/>
    </location>
</feature>
<keyword evidence="2" id="KW-0677">Repeat</keyword>
<dbReference type="Proteomes" id="UP000251800">
    <property type="component" value="Unassembled WGS sequence"/>
</dbReference>
<feature type="domain" description="Calx-beta" evidence="7">
    <location>
        <begin position="749"/>
        <end position="852"/>
    </location>
</feature>
<evidence type="ECO:0000313" key="8">
    <source>
        <dbReference type="EMBL" id="PWN57754.1"/>
    </source>
</evidence>
<dbReference type="InterPro" id="IPR059226">
    <property type="entry name" value="Choice_anch_Q_dom"/>
</dbReference>
<feature type="domain" description="Calx-beta" evidence="7">
    <location>
        <begin position="1896"/>
        <end position="1993"/>
    </location>
</feature>
<feature type="domain" description="Calx-beta" evidence="7">
    <location>
        <begin position="626"/>
        <end position="732"/>
    </location>
</feature>
<keyword evidence="4" id="KW-0813">Transport</keyword>
<dbReference type="GO" id="GO:0005432">
    <property type="term" value="F:calcium:sodium antiporter activity"/>
    <property type="evidence" value="ECO:0007669"/>
    <property type="project" value="TreeGrafter"/>
</dbReference>
<dbReference type="SUPFAM" id="SSF141072">
    <property type="entry name" value="CalX-like"/>
    <property type="match status" value="14"/>
</dbReference>
<comment type="caution">
    <text evidence="8">The sequence shown here is derived from an EMBL/GenBank/DDBJ whole genome shotgun (WGS) entry which is preliminary data.</text>
</comment>
<evidence type="ECO:0000256" key="3">
    <source>
        <dbReference type="ARBA" id="ARBA00022837"/>
    </source>
</evidence>
<dbReference type="SUPFAM" id="SSF51126">
    <property type="entry name" value="Pectin lyase-like"/>
    <property type="match status" value="2"/>
</dbReference>
<keyword evidence="9" id="KW-1185">Reference proteome</keyword>
<feature type="domain" description="Calx-beta" evidence="7">
    <location>
        <begin position="1103"/>
        <end position="1200"/>
    </location>
</feature>
<feature type="domain" description="Calx-beta" evidence="7">
    <location>
        <begin position="1556"/>
        <end position="1653"/>
    </location>
</feature>
<feature type="domain" description="Calx-beta" evidence="7">
    <location>
        <begin position="872"/>
        <end position="975"/>
    </location>
</feature>
<feature type="domain" description="Calx-beta" evidence="7">
    <location>
        <begin position="2009"/>
        <end position="2107"/>
    </location>
</feature>
<dbReference type="PANTHER" id="PTHR11878">
    <property type="entry name" value="SODIUM/CALCIUM EXCHANGER"/>
    <property type="match status" value="1"/>
</dbReference>
<evidence type="ECO:0000256" key="2">
    <source>
        <dbReference type="ARBA" id="ARBA00022737"/>
    </source>
</evidence>
<keyword evidence="4" id="KW-0406">Ion transport</keyword>
<dbReference type="NCBIfam" id="NF041518">
    <property type="entry name" value="choice_anch_Q"/>
    <property type="match status" value="1"/>
</dbReference>
<dbReference type="OrthoDB" id="5621937at2"/>
<dbReference type="Gene3D" id="2.60.40.2030">
    <property type="match status" value="14"/>
</dbReference>
<dbReference type="Pfam" id="PF03160">
    <property type="entry name" value="Calx-beta"/>
    <property type="match status" value="8"/>
</dbReference>
<keyword evidence="5" id="KW-0812">Transmembrane</keyword>